<gene>
    <name evidence="2" type="ORF">CRYO30217_01715</name>
</gene>
<reference evidence="2" key="1">
    <citation type="submission" date="2021-04" db="EMBL/GenBank/DDBJ databases">
        <authorList>
            <person name="Rodrigo-Torres L."/>
            <person name="Arahal R. D."/>
            <person name="Lucena T."/>
        </authorList>
    </citation>
    <scope>NUCLEOTIDE SEQUENCE</scope>
    <source>
        <strain evidence="2">AS29M-1</strain>
    </source>
</reference>
<dbReference type="AlphaFoldDB" id="A0A916NAY5"/>
<name>A0A916NAY5_9FLAO</name>
<keyword evidence="3" id="KW-1185">Reference proteome</keyword>
<evidence type="ECO:0008006" key="4">
    <source>
        <dbReference type="Google" id="ProtNLM"/>
    </source>
</evidence>
<evidence type="ECO:0000256" key="1">
    <source>
        <dbReference type="SAM" id="MobiDB-lite"/>
    </source>
</evidence>
<proteinExistence type="predicted"/>
<protein>
    <recommendedName>
        <fullName evidence="4">DNA polymerase III subunit gamma/tau</fullName>
    </recommendedName>
</protein>
<accession>A0A916NAY5</accession>
<sequence length="191" mass="22356">MEEAKKQEEQERQESEVVSASEEPLEKPKPQLKRAQFGKGKLVSNFSLKKKETETEAEEEEEDLSNKPRTPFTQDQLDAKWKSYCYLVQKEKKASLYATLTKHPVKLEDNFQLRLILDSEIQALELVNERSSLLGFLRRELNNYGIDLITEVVQHQEESKHLTSKDKFLKMVEKNPVLAEMRERLGLDIEY</sequence>
<dbReference type="Proteomes" id="UP000683507">
    <property type="component" value="Chromosome"/>
</dbReference>
<dbReference type="KEGG" id="ptan:CRYO30217_01715"/>
<dbReference type="EMBL" id="OU015584">
    <property type="protein sequence ID" value="CAG5081736.1"/>
    <property type="molecule type" value="Genomic_DNA"/>
</dbReference>
<organism evidence="2 3">
    <name type="scientific">Parvicella tangerina</name>
    <dbReference type="NCBI Taxonomy" id="2829795"/>
    <lineage>
        <taxon>Bacteria</taxon>
        <taxon>Pseudomonadati</taxon>
        <taxon>Bacteroidota</taxon>
        <taxon>Flavobacteriia</taxon>
        <taxon>Flavobacteriales</taxon>
        <taxon>Parvicellaceae</taxon>
        <taxon>Parvicella</taxon>
    </lineage>
</organism>
<dbReference type="RefSeq" id="WP_258541903.1">
    <property type="nucleotide sequence ID" value="NZ_OU015584.1"/>
</dbReference>
<feature type="region of interest" description="Disordered" evidence="1">
    <location>
        <begin position="1"/>
        <end position="72"/>
    </location>
</feature>
<evidence type="ECO:0000313" key="3">
    <source>
        <dbReference type="Proteomes" id="UP000683507"/>
    </source>
</evidence>
<evidence type="ECO:0000313" key="2">
    <source>
        <dbReference type="EMBL" id="CAG5081736.1"/>
    </source>
</evidence>
<feature type="compositionally biased region" description="Basic and acidic residues" evidence="1">
    <location>
        <begin position="1"/>
        <end position="15"/>
    </location>
</feature>